<dbReference type="Proteomes" id="UP000027822">
    <property type="component" value="Unassembled WGS sequence"/>
</dbReference>
<dbReference type="EMBL" id="JOTN01000020">
    <property type="protein sequence ID" value="KEK17926.1"/>
    <property type="molecule type" value="Genomic_DNA"/>
</dbReference>
<organism evidence="1 2">
    <name type="scientific">Bacillus manliponensis</name>
    <dbReference type="NCBI Taxonomy" id="574376"/>
    <lineage>
        <taxon>Bacteria</taxon>
        <taxon>Bacillati</taxon>
        <taxon>Bacillota</taxon>
        <taxon>Bacilli</taxon>
        <taxon>Bacillales</taxon>
        <taxon>Bacillaceae</taxon>
        <taxon>Bacillus</taxon>
        <taxon>Bacillus cereus group</taxon>
    </lineage>
</organism>
<dbReference type="OrthoDB" id="9803913at2"/>
<evidence type="ECO:0000313" key="2">
    <source>
        <dbReference type="Proteomes" id="UP000027822"/>
    </source>
</evidence>
<name>A0A073JUV1_9BACI</name>
<dbReference type="AlphaFoldDB" id="A0A073JUV1"/>
<keyword evidence="2" id="KW-1185">Reference proteome</keyword>
<dbReference type="RefSeq" id="WP_034642291.1">
    <property type="nucleotide sequence ID" value="NZ_CBCSJC010000034.1"/>
</dbReference>
<gene>
    <name evidence="1" type="ORF">BAMA_10620</name>
</gene>
<comment type="caution">
    <text evidence="1">The sequence shown here is derived from an EMBL/GenBank/DDBJ whole genome shotgun (WGS) entry which is preliminary data.</text>
</comment>
<dbReference type="STRING" id="574376.BAMA_10620"/>
<proteinExistence type="predicted"/>
<accession>A0A073JUV1</accession>
<reference evidence="1 2" key="1">
    <citation type="submission" date="2014-06" db="EMBL/GenBank/DDBJ databases">
        <title>Draft genome sequence of Bacillus manliponensis JCM 15802 (MCCC 1A00708).</title>
        <authorList>
            <person name="Lai Q."/>
            <person name="Liu Y."/>
            <person name="Shao Z."/>
        </authorList>
    </citation>
    <scope>NUCLEOTIDE SEQUENCE [LARGE SCALE GENOMIC DNA]</scope>
    <source>
        <strain evidence="1 2">JCM 15802</strain>
    </source>
</reference>
<protein>
    <submittedName>
        <fullName evidence="1">Uncharacterized protein</fullName>
    </submittedName>
</protein>
<sequence>MLQDRVNELNSGILDIVGEKVRVTGFTREEILQSFLNTGIKAWSFIGLYDVQDLEFHNIKDDALIVVRKNGKELNRYQFKNVTKNTVQFKDVKGKNVSRTFIIRKSIYSDHYHFYFVVDKEKEFSASDEEKQSRLFDNKDVLNNFLVEKYGIHF</sequence>
<evidence type="ECO:0000313" key="1">
    <source>
        <dbReference type="EMBL" id="KEK17926.1"/>
    </source>
</evidence>